<evidence type="ECO:0000256" key="2">
    <source>
        <dbReference type="SAM" id="Phobius"/>
    </source>
</evidence>
<feature type="transmembrane region" description="Helical" evidence="2">
    <location>
        <begin position="152"/>
        <end position="177"/>
    </location>
</feature>
<evidence type="ECO:0000313" key="5">
    <source>
        <dbReference type="Proteomes" id="UP000000305"/>
    </source>
</evidence>
<reference evidence="4 5" key="1">
    <citation type="journal article" date="2011" name="Science">
        <title>The ecoresponsive genome of Daphnia pulex.</title>
        <authorList>
            <person name="Colbourne J.K."/>
            <person name="Pfrender M.E."/>
            <person name="Gilbert D."/>
            <person name="Thomas W.K."/>
            <person name="Tucker A."/>
            <person name="Oakley T.H."/>
            <person name="Tokishita S."/>
            <person name="Aerts A."/>
            <person name="Arnold G.J."/>
            <person name="Basu M.K."/>
            <person name="Bauer D.J."/>
            <person name="Caceres C.E."/>
            <person name="Carmel L."/>
            <person name="Casola C."/>
            <person name="Choi J.H."/>
            <person name="Detter J.C."/>
            <person name="Dong Q."/>
            <person name="Dusheyko S."/>
            <person name="Eads B.D."/>
            <person name="Frohlich T."/>
            <person name="Geiler-Samerotte K.A."/>
            <person name="Gerlach D."/>
            <person name="Hatcher P."/>
            <person name="Jogdeo S."/>
            <person name="Krijgsveld J."/>
            <person name="Kriventseva E.V."/>
            <person name="Kultz D."/>
            <person name="Laforsch C."/>
            <person name="Lindquist E."/>
            <person name="Lopez J."/>
            <person name="Manak J.R."/>
            <person name="Muller J."/>
            <person name="Pangilinan J."/>
            <person name="Patwardhan R.P."/>
            <person name="Pitluck S."/>
            <person name="Pritham E.J."/>
            <person name="Rechtsteiner A."/>
            <person name="Rho M."/>
            <person name="Rogozin I.B."/>
            <person name="Sakarya O."/>
            <person name="Salamov A."/>
            <person name="Schaack S."/>
            <person name="Shapiro H."/>
            <person name="Shiga Y."/>
            <person name="Skalitzky C."/>
            <person name="Smith Z."/>
            <person name="Souvorov A."/>
            <person name="Sung W."/>
            <person name="Tang Z."/>
            <person name="Tsuchiya D."/>
            <person name="Tu H."/>
            <person name="Vos H."/>
            <person name="Wang M."/>
            <person name="Wolf Y.I."/>
            <person name="Yamagata H."/>
            <person name="Yamada T."/>
            <person name="Ye Y."/>
            <person name="Shaw J.R."/>
            <person name="Andrews J."/>
            <person name="Crease T.J."/>
            <person name="Tang H."/>
            <person name="Lucas S.M."/>
            <person name="Robertson H.M."/>
            <person name="Bork P."/>
            <person name="Koonin E.V."/>
            <person name="Zdobnov E.M."/>
            <person name="Grigoriev I.V."/>
            <person name="Lynch M."/>
            <person name="Boore J.L."/>
        </authorList>
    </citation>
    <scope>NUCLEOTIDE SEQUENCE [LARGE SCALE GENOMIC DNA]</scope>
</reference>
<keyword evidence="2" id="KW-1133">Transmembrane helix</keyword>
<keyword evidence="2" id="KW-0812">Transmembrane</keyword>
<gene>
    <name evidence="4" type="ORF">DAPPUDRAFT_225464</name>
</gene>
<protein>
    <recommendedName>
        <fullName evidence="6">Syndecan/Neurexin domain-containing protein</fullName>
    </recommendedName>
</protein>
<dbReference type="EMBL" id="GL732558">
    <property type="protein sequence ID" value="EFX78132.1"/>
    <property type="molecule type" value="Genomic_DNA"/>
</dbReference>
<dbReference type="OrthoDB" id="10071013at2759"/>
<organism evidence="4 5">
    <name type="scientific">Daphnia pulex</name>
    <name type="common">Water flea</name>
    <dbReference type="NCBI Taxonomy" id="6669"/>
    <lineage>
        <taxon>Eukaryota</taxon>
        <taxon>Metazoa</taxon>
        <taxon>Ecdysozoa</taxon>
        <taxon>Arthropoda</taxon>
        <taxon>Crustacea</taxon>
        <taxon>Branchiopoda</taxon>
        <taxon>Diplostraca</taxon>
        <taxon>Cladocera</taxon>
        <taxon>Anomopoda</taxon>
        <taxon>Daphniidae</taxon>
        <taxon>Daphnia</taxon>
    </lineage>
</organism>
<dbReference type="InParanoid" id="E9GQL5"/>
<keyword evidence="2" id="KW-0472">Membrane</keyword>
<proteinExistence type="predicted"/>
<feature type="compositionally biased region" description="Low complexity" evidence="1">
    <location>
        <begin position="122"/>
        <end position="133"/>
    </location>
</feature>
<sequence length="200" mass="21772">MERRIGVVLLLHVVAISTGAVNETAVYSTTIPMTELSVPIVPTPNTTISTENIVPPLPKIDTSLNLPGSGTSLLNVTLDHLNQPAQGDGTKRNSVPKKGINKEPVKPRKGAEPPPVEHGNITKTTTNSTFKSKPLASETQSTEDEVSSQPDYTALIVGLSLGIAMVLILASVTYWRLRDVWERRQYKRVDFLIDGLYTDT</sequence>
<keyword evidence="3" id="KW-0732">Signal</keyword>
<dbReference type="Proteomes" id="UP000000305">
    <property type="component" value="Unassembled WGS sequence"/>
</dbReference>
<evidence type="ECO:0008006" key="6">
    <source>
        <dbReference type="Google" id="ProtNLM"/>
    </source>
</evidence>
<dbReference type="HOGENOM" id="CLU_1367470_0_0_1"/>
<evidence type="ECO:0000313" key="4">
    <source>
        <dbReference type="EMBL" id="EFX78132.1"/>
    </source>
</evidence>
<evidence type="ECO:0000256" key="1">
    <source>
        <dbReference type="SAM" id="MobiDB-lite"/>
    </source>
</evidence>
<feature type="compositionally biased region" description="Basic and acidic residues" evidence="1">
    <location>
        <begin position="100"/>
        <end position="111"/>
    </location>
</feature>
<accession>E9GQL5</accession>
<feature type="region of interest" description="Disordered" evidence="1">
    <location>
        <begin position="81"/>
        <end position="148"/>
    </location>
</feature>
<name>E9GQL5_DAPPU</name>
<evidence type="ECO:0000256" key="3">
    <source>
        <dbReference type="SAM" id="SignalP"/>
    </source>
</evidence>
<keyword evidence="5" id="KW-1185">Reference proteome</keyword>
<feature type="chain" id="PRO_5003240518" description="Syndecan/Neurexin domain-containing protein" evidence="3">
    <location>
        <begin position="21"/>
        <end position="200"/>
    </location>
</feature>
<dbReference type="KEGG" id="dpx:DAPPUDRAFT_225464"/>
<dbReference type="AlphaFoldDB" id="E9GQL5"/>
<feature type="signal peptide" evidence="3">
    <location>
        <begin position="1"/>
        <end position="20"/>
    </location>
</feature>